<gene>
    <name evidence="1" type="ORF">HRbin17_02506</name>
</gene>
<dbReference type="EMBL" id="BEHT01000045">
    <property type="protein sequence ID" value="GBC99973.1"/>
    <property type="molecule type" value="Genomic_DNA"/>
</dbReference>
<reference evidence="2" key="1">
    <citation type="submission" date="2017-09" db="EMBL/GenBank/DDBJ databases">
        <title>Metaegenomics of thermophilic ammonia-oxidizing enrichment culture.</title>
        <authorList>
            <person name="Kato S."/>
            <person name="Suzuki K."/>
        </authorList>
    </citation>
    <scope>NUCLEOTIDE SEQUENCE [LARGE SCALE GENOMIC DNA]</scope>
</reference>
<protein>
    <submittedName>
        <fullName evidence="1">Uncharacterized protein</fullName>
    </submittedName>
</protein>
<evidence type="ECO:0000313" key="1">
    <source>
        <dbReference type="EMBL" id="GBC99973.1"/>
    </source>
</evidence>
<comment type="caution">
    <text evidence="1">The sequence shown here is derived from an EMBL/GenBank/DDBJ whole genome shotgun (WGS) entry which is preliminary data.</text>
</comment>
<proteinExistence type="predicted"/>
<organism evidence="1 2">
    <name type="scientific">Candidatus Fervidibacter japonicus</name>
    <dbReference type="NCBI Taxonomy" id="2035412"/>
    <lineage>
        <taxon>Bacteria</taxon>
        <taxon>Candidatus Fervidibacterota</taxon>
        <taxon>Candidatus Fervidibacter</taxon>
    </lineage>
</organism>
<accession>A0A2H5XFL6</accession>
<name>A0A2H5XFL6_9BACT</name>
<evidence type="ECO:0000313" key="2">
    <source>
        <dbReference type="Proteomes" id="UP000236173"/>
    </source>
</evidence>
<sequence length="202" mass="22537">MSPSEGCPLRRAALLSSLRKNQCEKQIALRRTVPPNRRKKFRLVRRRALRNAKKKIFVRRAALLSSRRIDMKNKIGASGDAPSDYEVMANGAKNLGKLAWWHHGRPCLVAQALMTAAFRLRWQRSGQQRLQLAIGTVAPVLANAGAFLCRLGMVAGSQTKARRTERTTCPLGCDHLDDNECCLFGVAREPLNAGAHLSMWHT</sequence>
<dbReference type="Proteomes" id="UP000236173">
    <property type="component" value="Unassembled WGS sequence"/>
</dbReference>
<dbReference type="AlphaFoldDB" id="A0A2H5XFL6"/>